<dbReference type="EMBL" id="JAUIZM010000008">
    <property type="protein sequence ID" value="KAK1370686.1"/>
    <property type="molecule type" value="Genomic_DNA"/>
</dbReference>
<dbReference type="SMART" id="SM00835">
    <property type="entry name" value="Cupin_1"/>
    <property type="match status" value="2"/>
</dbReference>
<dbReference type="PANTHER" id="PTHR31189">
    <property type="entry name" value="OS03G0336100 PROTEIN-RELATED"/>
    <property type="match status" value="1"/>
</dbReference>
<organism evidence="7 8">
    <name type="scientific">Heracleum sosnowskyi</name>
    <dbReference type="NCBI Taxonomy" id="360622"/>
    <lineage>
        <taxon>Eukaryota</taxon>
        <taxon>Viridiplantae</taxon>
        <taxon>Streptophyta</taxon>
        <taxon>Embryophyta</taxon>
        <taxon>Tracheophyta</taxon>
        <taxon>Spermatophyta</taxon>
        <taxon>Magnoliopsida</taxon>
        <taxon>eudicotyledons</taxon>
        <taxon>Gunneridae</taxon>
        <taxon>Pentapetalae</taxon>
        <taxon>asterids</taxon>
        <taxon>campanulids</taxon>
        <taxon>Apiales</taxon>
        <taxon>Apiaceae</taxon>
        <taxon>Apioideae</taxon>
        <taxon>apioid superclade</taxon>
        <taxon>Tordylieae</taxon>
        <taxon>Tordyliinae</taxon>
        <taxon>Heracleum</taxon>
    </lineage>
</organism>
<dbReference type="InterPro" id="IPR050253">
    <property type="entry name" value="Seed_Storage-Functional"/>
</dbReference>
<dbReference type="AlphaFoldDB" id="A0AAD8HNV1"/>
<evidence type="ECO:0000313" key="6">
    <source>
        <dbReference type="EMBL" id="KAK1370686.1"/>
    </source>
</evidence>
<sequence>MEMNLQPQVANDVLYEGKEGAYYSWSSSKSPVLGEAKVGAGKLVLQPRGFALPHYADSNKIGFVVQGSCTVGMIFPSSPEKVVLIKKGDVLPVPLGVVSWWFNGGDSETVLVFLGETTKAYIPGQITYFVLTGGLGFLNGFSAQLISKTYNLTENQTNTLVKNQAGVLIINIGDKITMPKPNTGDHDQNLFQSINDDLAKIIKVKDAGTIVGFTSANFPLLEQLGLSANFVKLESNAIYAPKFASDSSVEVVYVVKGGGRVEIVGINGKSVLDTEVKEGELFVVPKFFVSAAVANGDGMDLFTVMTSSKPVIESLAGKTSLWKAISPTVLQASLDVAQEFEQVFKFNIENSQLLIPKNN</sequence>
<dbReference type="Proteomes" id="UP001237642">
    <property type="component" value="Unassembled WGS sequence"/>
</dbReference>
<evidence type="ECO:0000256" key="4">
    <source>
        <dbReference type="ARBA" id="ARBA00023157"/>
    </source>
</evidence>
<accession>A0AAD8HNV1</accession>
<evidence type="ECO:0000256" key="2">
    <source>
        <dbReference type="ARBA" id="ARBA00022761"/>
    </source>
</evidence>
<keyword evidence="8" id="KW-1185">Reference proteome</keyword>
<name>A0AAD8HNV1_9APIA</name>
<keyword evidence="2" id="KW-0758">Storage protein</keyword>
<reference evidence="7" key="2">
    <citation type="submission" date="2023-05" db="EMBL/GenBank/DDBJ databases">
        <authorList>
            <person name="Schelkunov M.I."/>
        </authorList>
    </citation>
    <scope>NUCLEOTIDE SEQUENCE</scope>
    <source>
        <strain evidence="7">Hsosn_3</strain>
        <tissue evidence="7">Leaf</tissue>
    </source>
</reference>
<proteinExistence type="inferred from homology"/>
<dbReference type="SUPFAM" id="SSF51182">
    <property type="entry name" value="RmlC-like cupins"/>
    <property type="match status" value="1"/>
</dbReference>
<dbReference type="InterPro" id="IPR006045">
    <property type="entry name" value="Cupin_1"/>
</dbReference>
<dbReference type="InterPro" id="IPR006044">
    <property type="entry name" value="11S_seedstore_pln"/>
</dbReference>
<evidence type="ECO:0000313" key="8">
    <source>
        <dbReference type="Proteomes" id="UP001237642"/>
    </source>
</evidence>
<dbReference type="Pfam" id="PF00190">
    <property type="entry name" value="Cupin_1"/>
    <property type="match status" value="2"/>
</dbReference>
<dbReference type="PRINTS" id="PR00439">
    <property type="entry name" value="11SGLOBULIN"/>
</dbReference>
<feature type="domain" description="Cupin type-1" evidence="5">
    <location>
        <begin position="3"/>
        <end position="158"/>
    </location>
</feature>
<dbReference type="EMBL" id="JAUIZM010000008">
    <property type="protein sequence ID" value="KAK1370687.1"/>
    <property type="molecule type" value="Genomic_DNA"/>
</dbReference>
<evidence type="ECO:0000256" key="3">
    <source>
        <dbReference type="ARBA" id="ARBA00023129"/>
    </source>
</evidence>
<gene>
    <name evidence="6" type="ORF">POM88_036778</name>
    <name evidence="7" type="ORF">POM88_036779</name>
</gene>
<dbReference type="CDD" id="cd02243">
    <property type="entry name" value="cupin_11S_legumin_C"/>
    <property type="match status" value="1"/>
</dbReference>
<feature type="domain" description="Cupin type-1" evidence="5">
    <location>
        <begin position="188"/>
        <end position="342"/>
    </location>
</feature>
<keyword evidence="3" id="KW-0708">Seed storage protein</keyword>
<protein>
    <submittedName>
        <fullName evidence="7">Glutelin type-A</fullName>
    </submittedName>
</protein>
<comment type="caution">
    <text evidence="7">The sequence shown here is derived from an EMBL/GenBank/DDBJ whole genome shotgun (WGS) entry which is preliminary data.</text>
</comment>
<keyword evidence="4" id="KW-1015">Disulfide bond</keyword>
<dbReference type="Gene3D" id="2.60.120.10">
    <property type="entry name" value="Jelly Rolls"/>
    <property type="match status" value="2"/>
</dbReference>
<evidence type="ECO:0000259" key="5">
    <source>
        <dbReference type="SMART" id="SM00835"/>
    </source>
</evidence>
<dbReference type="PANTHER" id="PTHR31189:SF45">
    <property type="entry name" value="OS09G0552500 PROTEIN"/>
    <property type="match status" value="1"/>
</dbReference>
<evidence type="ECO:0000256" key="1">
    <source>
        <dbReference type="ARBA" id="ARBA00007178"/>
    </source>
</evidence>
<evidence type="ECO:0000313" key="7">
    <source>
        <dbReference type="EMBL" id="KAK1370687.1"/>
    </source>
</evidence>
<dbReference type="InterPro" id="IPR014710">
    <property type="entry name" value="RmlC-like_jellyroll"/>
</dbReference>
<dbReference type="CDD" id="cd02242">
    <property type="entry name" value="cupin_11S_legumin_N"/>
    <property type="match status" value="1"/>
</dbReference>
<dbReference type="InterPro" id="IPR011051">
    <property type="entry name" value="RmlC_Cupin_sf"/>
</dbReference>
<comment type="similarity">
    <text evidence="1">Belongs to the 11S seed storage protein (globulins) family.</text>
</comment>
<reference evidence="7" key="1">
    <citation type="submission" date="2023-02" db="EMBL/GenBank/DDBJ databases">
        <title>Genome of toxic invasive species Heracleum sosnowskyi carries increased number of genes despite the absence of recent whole-genome duplications.</title>
        <authorList>
            <person name="Schelkunov M."/>
            <person name="Shtratnikova V."/>
            <person name="Makarenko M."/>
            <person name="Klepikova A."/>
            <person name="Omelchenko D."/>
            <person name="Novikova G."/>
            <person name="Obukhova E."/>
            <person name="Bogdanov V."/>
            <person name="Penin A."/>
            <person name="Logacheva M."/>
        </authorList>
    </citation>
    <scope>NUCLEOTIDE SEQUENCE</scope>
    <source>
        <strain evidence="7">Hsosn_3</strain>
        <tissue evidence="7">Leaf</tissue>
    </source>
</reference>
<dbReference type="GO" id="GO:0045735">
    <property type="term" value="F:nutrient reservoir activity"/>
    <property type="evidence" value="ECO:0007669"/>
    <property type="project" value="UniProtKB-KW"/>
</dbReference>